<dbReference type="AlphaFoldDB" id="A0AAN7JTA8"/>
<dbReference type="Gene3D" id="3.90.180.10">
    <property type="entry name" value="Medium-chain alcohol dehydrogenases, catalytic domain"/>
    <property type="match status" value="1"/>
</dbReference>
<protein>
    <submittedName>
        <fullName evidence="3">Uncharacterized protein</fullName>
    </submittedName>
</protein>
<dbReference type="Gene3D" id="3.40.50.720">
    <property type="entry name" value="NAD(P)-binding Rossmann-like Domain"/>
    <property type="match status" value="1"/>
</dbReference>
<evidence type="ECO:0000313" key="4">
    <source>
        <dbReference type="Proteomes" id="UP001345219"/>
    </source>
</evidence>
<dbReference type="EMBL" id="JAXIOK010000015">
    <property type="protein sequence ID" value="KAK4753808.1"/>
    <property type="molecule type" value="Genomic_DNA"/>
</dbReference>
<keyword evidence="4" id="KW-1185">Reference proteome</keyword>
<dbReference type="GO" id="GO:0006631">
    <property type="term" value="P:fatty acid metabolic process"/>
    <property type="evidence" value="ECO:0007669"/>
    <property type="project" value="TreeGrafter"/>
</dbReference>
<organism evidence="3 4">
    <name type="scientific">Trapa incisa</name>
    <dbReference type="NCBI Taxonomy" id="236973"/>
    <lineage>
        <taxon>Eukaryota</taxon>
        <taxon>Viridiplantae</taxon>
        <taxon>Streptophyta</taxon>
        <taxon>Embryophyta</taxon>
        <taxon>Tracheophyta</taxon>
        <taxon>Spermatophyta</taxon>
        <taxon>Magnoliopsida</taxon>
        <taxon>eudicotyledons</taxon>
        <taxon>Gunneridae</taxon>
        <taxon>Pentapetalae</taxon>
        <taxon>rosids</taxon>
        <taxon>malvids</taxon>
        <taxon>Myrtales</taxon>
        <taxon>Lythraceae</taxon>
        <taxon>Trapa</taxon>
    </lineage>
</organism>
<keyword evidence="1" id="KW-0521">NADP</keyword>
<dbReference type="InterPro" id="IPR036291">
    <property type="entry name" value="NAD(P)-bd_dom_sf"/>
</dbReference>
<accession>A0AAN7JTA8</accession>
<reference evidence="3 4" key="1">
    <citation type="journal article" date="2023" name="Hortic Res">
        <title>Pangenome of water caltrop reveals structural variations and asymmetric subgenome divergence after allopolyploidization.</title>
        <authorList>
            <person name="Zhang X."/>
            <person name="Chen Y."/>
            <person name="Wang L."/>
            <person name="Yuan Y."/>
            <person name="Fang M."/>
            <person name="Shi L."/>
            <person name="Lu R."/>
            <person name="Comes H.P."/>
            <person name="Ma Y."/>
            <person name="Chen Y."/>
            <person name="Huang G."/>
            <person name="Zhou Y."/>
            <person name="Zheng Z."/>
            <person name="Qiu Y."/>
        </authorList>
    </citation>
    <scope>NUCLEOTIDE SEQUENCE [LARGE SCALE GENOMIC DNA]</scope>
    <source>
        <tissue evidence="3">Roots</tissue>
    </source>
</reference>
<dbReference type="PANTHER" id="PTHR43981">
    <property type="entry name" value="ENOYL-[ACYL-CARRIER-PROTEIN] REDUCTASE, MITOCHONDRIAL"/>
    <property type="match status" value="1"/>
</dbReference>
<keyword evidence="2" id="KW-0560">Oxidoreductase</keyword>
<gene>
    <name evidence="3" type="ORF">SAY87_001912</name>
</gene>
<sequence>MVTYGGMSKKPITASTSSFIFKDLSLKGFWLQNWMSSDKAHDCRRMIDHLLELVREGKLRYEIVKKAQMNYWTVHPRIYAENRTYLDHLRVLGEPQTGAWPRITPSMSNKTINEGLQI</sequence>
<dbReference type="Proteomes" id="UP001345219">
    <property type="component" value="Chromosome 2"/>
</dbReference>
<dbReference type="InterPro" id="IPR051034">
    <property type="entry name" value="Mito_Enoyl-ACP_Reductase"/>
</dbReference>
<name>A0AAN7JTA8_9MYRT</name>
<proteinExistence type="predicted"/>
<dbReference type="GO" id="GO:0016491">
    <property type="term" value="F:oxidoreductase activity"/>
    <property type="evidence" value="ECO:0007669"/>
    <property type="project" value="UniProtKB-KW"/>
</dbReference>
<comment type="caution">
    <text evidence="3">The sequence shown here is derived from an EMBL/GenBank/DDBJ whole genome shotgun (WGS) entry which is preliminary data.</text>
</comment>
<dbReference type="GO" id="GO:0005739">
    <property type="term" value="C:mitochondrion"/>
    <property type="evidence" value="ECO:0007669"/>
    <property type="project" value="TreeGrafter"/>
</dbReference>
<evidence type="ECO:0000256" key="1">
    <source>
        <dbReference type="ARBA" id="ARBA00022857"/>
    </source>
</evidence>
<dbReference type="SUPFAM" id="SSF51735">
    <property type="entry name" value="NAD(P)-binding Rossmann-fold domains"/>
    <property type="match status" value="1"/>
</dbReference>
<evidence type="ECO:0000256" key="2">
    <source>
        <dbReference type="ARBA" id="ARBA00023002"/>
    </source>
</evidence>
<dbReference type="PANTHER" id="PTHR43981:SF2">
    <property type="entry name" value="ENOYL-[ACYL-CARRIER-PROTEIN] REDUCTASE, MITOCHONDRIAL"/>
    <property type="match status" value="1"/>
</dbReference>
<evidence type="ECO:0000313" key="3">
    <source>
        <dbReference type="EMBL" id="KAK4753808.1"/>
    </source>
</evidence>